<evidence type="ECO:0000256" key="3">
    <source>
        <dbReference type="SAM" id="MobiDB-lite"/>
    </source>
</evidence>
<gene>
    <name evidence="4" type="ORF">OE747_21180</name>
</gene>
<accession>A0ABT3AQ75</accession>
<evidence type="ECO:0000313" key="5">
    <source>
        <dbReference type="Proteomes" id="UP001320899"/>
    </source>
</evidence>
<dbReference type="EMBL" id="JAOWLB010000023">
    <property type="protein sequence ID" value="MCV2890854.1"/>
    <property type="molecule type" value="Genomic_DNA"/>
</dbReference>
<dbReference type="Proteomes" id="UP001320899">
    <property type="component" value="Unassembled WGS sequence"/>
</dbReference>
<evidence type="ECO:0000256" key="2">
    <source>
        <dbReference type="ARBA" id="ARBA00022525"/>
    </source>
</evidence>
<dbReference type="InterPro" id="IPR018511">
    <property type="entry name" value="Hemolysin-typ_Ca-bd_CS"/>
</dbReference>
<dbReference type="Pfam" id="PF00353">
    <property type="entry name" value="HemolysinCabind"/>
    <property type="match status" value="16"/>
</dbReference>
<dbReference type="SUPFAM" id="SSF51120">
    <property type="entry name" value="beta-Roll"/>
    <property type="match status" value="9"/>
</dbReference>
<dbReference type="PROSITE" id="PS00330">
    <property type="entry name" value="HEMOLYSIN_CALCIUM"/>
    <property type="match status" value="12"/>
</dbReference>
<comment type="subcellular location">
    <subcellularLocation>
        <location evidence="1">Secreted</location>
    </subcellularLocation>
</comment>
<sequence length="1404" mass="142513">MATFNGDNGNNDLLGTNNDDILNGLGGNDTLTGLAGNDLLSGGAGNDFLVGREGNDTLDGGAGTDEVLYYRETGANGVNVNLETGEATDTHGNSDRLIGIERVYGTSHNDVLTGRNSAGDLLSGRTGNDRIDGGGGNDTLVGGAGRDSLIGGSGNDIVAYSMESGSSGVRVDLLAGTATDTFGNTDTLTSIEYVVGTDRNDILLGTNVDGDRLFGGGGDDFIDGRDGNNLIFTGDGDDQVVVGTTQVDARDTVVIEGHGNKVITGTGATGTRYAHHLVFDNDSGVTVNLATGIATATGMRVDFSAALFFLEVNGTSYDDHLIGGNTRHDYLEWLSGNRGNDTIDGGGGSGNTVIYDDEVTVGSFNHELGRQEFGNRGVVVDLGAGTATDTFGDTDTLINIHDIRATGFGDRLVGSAGNNRFWGLGGNDTIDGRDGTDSVHYSDDTLGGGTAGVVLNLATGTATDGYGDTDRLINIEDAFGSGSNDNFTGNAVSNRLEGLEGDDTLDGGFGNDILLGGLGNDHVIGGGNDDEIWGNAGNDTLDGGAGAGDLVQYRDATAAVTINLETGSGSDGLGGTDTILNVENVHGSDLGDRLTGNGIINRLSGFEGNDTISGGGGNDILLGGNGSDSILGGDGNDEIWGEAGADTIDGGAGSGDLIRYRNSASGISADLLAGTVRDGFGETDRVSNVEQVHGSDFNDFLQGSDAANTLLGFEGADTLAGGGGDDVLSGGNGGDSYVFYAGDKIDTINDLGANAGGDDTVYIMSYRSENANVVLANPTDPNNKAVVLNFGSDRVVMANTRDIGATGAIERIVFGDGEVWSQADLVARIGQILIPASTTATGGGDSLSGTRNADTISGLGGADIITALEGNDSIDGGTGNDTLHGGAGDDTLKGGSGNDRMSGGDGADRFIVTLGMGQDTVTDFDGAVDQLDLSALSAAERAAIVISTDGDGNTVHRLGDGSSITLVPTPVNHEPTGAVTIGGTARQNATLTAQTSTLADFDGLGTLRYQWLRDGVAIDGATSSARMLTQEDVDARLSVVVSYTDGRGTAESVSSSETAAVENVNDAPVGSPVIEGTAREGNLLTVNTGTIRDTDGLGSFSYLWLRDGNPIDGATGDSHVLGPDDVGSTIRVRVSYTDGQGTAETLSSTATSTITGSALTLIGTPGNDVLTGNGGNDTLRGLDGADRLVALEGDDSLEGGDGADILNGGDGNDTIIGGDTENDVRDVIYAGEGDDTVDAGYGNDLVYGQGGNDTIAGGFGVDEIQGQDGDDVITGSSFSDLVYGGAGDDFVNGGFGHDRINGGSGADKFFHVGVEGHGSDWVQDYAAAEGDVLLFGIGSATRADFQVNFNHTENAEGERAGDDAVKEAFVIYKPTGQIMWALVDGEGQSAINLQIGSDVFDLLS</sequence>
<dbReference type="RefSeq" id="WP_263830470.1">
    <property type="nucleotide sequence ID" value="NZ_JAOWLB010000023.1"/>
</dbReference>
<comment type="caution">
    <text evidence="4">The sequence shown here is derived from an EMBL/GenBank/DDBJ whole genome shotgun (WGS) entry which is preliminary data.</text>
</comment>
<dbReference type="InterPro" id="IPR001343">
    <property type="entry name" value="Hemolysn_Ca-bd"/>
</dbReference>
<protein>
    <recommendedName>
        <fullName evidence="6">Bifunctional hemolysin/adenylate cyclase</fullName>
    </recommendedName>
</protein>
<evidence type="ECO:0000313" key="4">
    <source>
        <dbReference type="EMBL" id="MCV2890854.1"/>
    </source>
</evidence>
<dbReference type="PANTHER" id="PTHR38340">
    <property type="entry name" value="S-LAYER PROTEIN"/>
    <property type="match status" value="1"/>
</dbReference>
<dbReference type="InterPro" id="IPR011049">
    <property type="entry name" value="Serralysin-like_metalloprot_C"/>
</dbReference>
<organism evidence="4 5">
    <name type="scientific">Ruegeria aquimaris</name>
    <dbReference type="NCBI Taxonomy" id="2984333"/>
    <lineage>
        <taxon>Bacteria</taxon>
        <taxon>Pseudomonadati</taxon>
        <taxon>Pseudomonadota</taxon>
        <taxon>Alphaproteobacteria</taxon>
        <taxon>Rhodobacterales</taxon>
        <taxon>Roseobacteraceae</taxon>
        <taxon>Ruegeria</taxon>
    </lineage>
</organism>
<reference evidence="4 5" key="1">
    <citation type="submission" date="2022-10" db="EMBL/GenBank/DDBJ databases">
        <title>Ruegeria sp. nov., isolated from ocean surface sediments.</title>
        <authorList>
            <person name="He W."/>
            <person name="Xue H.-P."/>
            <person name="Zhang D.-F."/>
        </authorList>
    </citation>
    <scope>NUCLEOTIDE SEQUENCE [LARGE SCALE GENOMIC DNA]</scope>
    <source>
        <strain evidence="4 5">XHP0148</strain>
    </source>
</reference>
<dbReference type="PRINTS" id="PR00313">
    <property type="entry name" value="CABNDNGRPT"/>
</dbReference>
<dbReference type="Gene3D" id="2.60.40.2700">
    <property type="match status" value="2"/>
</dbReference>
<keyword evidence="5" id="KW-1185">Reference proteome</keyword>
<dbReference type="InterPro" id="IPR050557">
    <property type="entry name" value="RTX_toxin/Mannuronan_C5-epim"/>
</dbReference>
<feature type="region of interest" description="Disordered" evidence="3">
    <location>
        <begin position="876"/>
        <end position="901"/>
    </location>
</feature>
<dbReference type="Gene3D" id="2.150.10.10">
    <property type="entry name" value="Serralysin-like metalloprotease, C-terminal"/>
    <property type="match status" value="10"/>
</dbReference>
<evidence type="ECO:0008006" key="6">
    <source>
        <dbReference type="Google" id="ProtNLM"/>
    </source>
</evidence>
<evidence type="ECO:0000256" key="1">
    <source>
        <dbReference type="ARBA" id="ARBA00004613"/>
    </source>
</evidence>
<keyword evidence="2" id="KW-0964">Secreted</keyword>
<name>A0ABT3AQ75_9RHOB</name>
<dbReference type="PANTHER" id="PTHR38340:SF1">
    <property type="entry name" value="S-LAYER PROTEIN"/>
    <property type="match status" value="1"/>
</dbReference>
<proteinExistence type="predicted"/>